<organism evidence="4 5">
    <name type="scientific">Paspalum notatum var. saurae</name>
    <dbReference type="NCBI Taxonomy" id="547442"/>
    <lineage>
        <taxon>Eukaryota</taxon>
        <taxon>Viridiplantae</taxon>
        <taxon>Streptophyta</taxon>
        <taxon>Embryophyta</taxon>
        <taxon>Tracheophyta</taxon>
        <taxon>Spermatophyta</taxon>
        <taxon>Magnoliopsida</taxon>
        <taxon>Liliopsida</taxon>
        <taxon>Poales</taxon>
        <taxon>Poaceae</taxon>
        <taxon>PACMAD clade</taxon>
        <taxon>Panicoideae</taxon>
        <taxon>Andropogonodae</taxon>
        <taxon>Paspaleae</taxon>
        <taxon>Paspalinae</taxon>
        <taxon>Paspalum</taxon>
    </lineage>
</organism>
<dbReference type="PANTHER" id="PTHR45666">
    <property type="entry name" value="TYPE IV INOSITOL POLYPHOSPHATE 5-PHOSPHATASE 9"/>
    <property type="match status" value="1"/>
</dbReference>
<accession>A0AAQ3UXG2</accession>
<evidence type="ECO:0000259" key="3">
    <source>
        <dbReference type="SMART" id="SM00128"/>
    </source>
</evidence>
<name>A0AAQ3UXG2_PASNO</name>
<feature type="domain" description="Inositol polyphosphate-related phosphatase" evidence="3">
    <location>
        <begin position="1"/>
        <end position="209"/>
    </location>
</feature>
<gene>
    <name evidence="4" type="ORF">U9M48_044714</name>
</gene>
<dbReference type="GO" id="GO:0034485">
    <property type="term" value="F:phosphatidylinositol-3,4,5-trisphosphate 5-phosphatase activity"/>
    <property type="evidence" value="ECO:0007669"/>
    <property type="project" value="TreeGrafter"/>
</dbReference>
<comment type="similarity">
    <text evidence="1">Belongs to the inositol polyphosphate 5-phosphatase family.</text>
</comment>
<dbReference type="Proteomes" id="UP001341281">
    <property type="component" value="Chromosome 10"/>
</dbReference>
<evidence type="ECO:0000256" key="1">
    <source>
        <dbReference type="ARBA" id="ARBA00010768"/>
    </source>
</evidence>
<dbReference type="InterPro" id="IPR000300">
    <property type="entry name" value="IPPc"/>
</dbReference>
<dbReference type="EMBL" id="CP144754">
    <property type="protein sequence ID" value="WVZ99409.1"/>
    <property type="molecule type" value="Genomic_DNA"/>
</dbReference>
<keyword evidence="2" id="KW-0378">Hydrolase</keyword>
<reference evidence="4 5" key="1">
    <citation type="submission" date="2024-02" db="EMBL/GenBank/DDBJ databases">
        <title>High-quality chromosome-scale genome assembly of Pensacola bahiagrass (Paspalum notatum Flugge var. saurae).</title>
        <authorList>
            <person name="Vega J.M."/>
            <person name="Podio M."/>
            <person name="Orjuela J."/>
            <person name="Siena L.A."/>
            <person name="Pessino S.C."/>
            <person name="Combes M.C."/>
            <person name="Mariac C."/>
            <person name="Albertini E."/>
            <person name="Pupilli F."/>
            <person name="Ortiz J.P.A."/>
            <person name="Leblanc O."/>
        </authorList>
    </citation>
    <scope>NUCLEOTIDE SEQUENCE [LARGE SCALE GENOMIC DNA]</scope>
    <source>
        <strain evidence="4">R1</strain>
        <tissue evidence="4">Leaf</tissue>
    </source>
</reference>
<dbReference type="GO" id="GO:0004445">
    <property type="term" value="F:inositol-polyphosphate 5-phosphatase activity"/>
    <property type="evidence" value="ECO:0007669"/>
    <property type="project" value="InterPro"/>
</dbReference>
<dbReference type="PANTHER" id="PTHR45666:SF29">
    <property type="entry name" value="INOSITOL POLYPHOSPHATE-RELATED PHOSPHATASE DOMAIN-CONTAINING PROTEIN"/>
    <property type="match status" value="1"/>
</dbReference>
<proteinExistence type="inferred from homology"/>
<evidence type="ECO:0000313" key="4">
    <source>
        <dbReference type="EMBL" id="WVZ99409.1"/>
    </source>
</evidence>
<dbReference type="Pfam" id="PF22669">
    <property type="entry name" value="Exo_endo_phos2"/>
    <property type="match status" value="1"/>
</dbReference>
<dbReference type="SUPFAM" id="SSF56219">
    <property type="entry name" value="DNase I-like"/>
    <property type="match status" value="1"/>
</dbReference>
<dbReference type="GO" id="GO:0004439">
    <property type="term" value="F:phosphatidylinositol-4,5-bisphosphate 5-phosphatase activity"/>
    <property type="evidence" value="ECO:0007669"/>
    <property type="project" value="TreeGrafter"/>
</dbReference>
<evidence type="ECO:0000256" key="2">
    <source>
        <dbReference type="ARBA" id="ARBA00022801"/>
    </source>
</evidence>
<dbReference type="InterPro" id="IPR036691">
    <property type="entry name" value="Endo/exonu/phosph_ase_sf"/>
</dbReference>
<keyword evidence="5" id="KW-1185">Reference proteome</keyword>
<dbReference type="SMART" id="SM00128">
    <property type="entry name" value="IPPc"/>
    <property type="match status" value="1"/>
</dbReference>
<dbReference type="InterPro" id="IPR045849">
    <property type="entry name" value="IP5P_plant"/>
</dbReference>
<dbReference type="Gene3D" id="3.60.10.10">
    <property type="entry name" value="Endonuclease/exonuclease/phosphatase"/>
    <property type="match status" value="1"/>
</dbReference>
<sequence>MAILVCCLNKTPADICSFNMLQGSISVSMSIHETHFCFVCCHLSAGEKNGDELKRNANVEEIRRRTGFDPVHMVGVPQRIQDHERIIWLGDLNYRLNFSYERTHELISKQDWDGLFMKDQLKNELGKGCTFDGWVEGAINFPPTYKYEFNSEKYVSNATESGRRTPAWCDRILSYGKGMRQLSYKRTELMFSDHRPVTAVYMADVEVFCHGKLQGALHSRY</sequence>
<dbReference type="GO" id="GO:0046856">
    <property type="term" value="P:phosphatidylinositol dephosphorylation"/>
    <property type="evidence" value="ECO:0007669"/>
    <property type="project" value="InterPro"/>
</dbReference>
<dbReference type="AlphaFoldDB" id="A0AAQ3UXG2"/>
<evidence type="ECO:0000313" key="5">
    <source>
        <dbReference type="Proteomes" id="UP001341281"/>
    </source>
</evidence>
<protein>
    <recommendedName>
        <fullName evidence="3">Inositol polyphosphate-related phosphatase domain-containing protein</fullName>
    </recommendedName>
</protein>